<dbReference type="GO" id="GO:0016887">
    <property type="term" value="F:ATP hydrolysis activity"/>
    <property type="evidence" value="ECO:0007669"/>
    <property type="project" value="InterPro"/>
</dbReference>
<keyword evidence="6" id="KW-0547">Nucleotide-binding</keyword>
<keyword evidence="5 11" id="KW-0812">Transmembrane</keyword>
<dbReference type="FunFam" id="3.40.50.300:FF:000032">
    <property type="entry name" value="Export ABC transporter ATP-binding protein"/>
    <property type="match status" value="1"/>
</dbReference>
<dbReference type="InterPro" id="IPR025857">
    <property type="entry name" value="MacB_PCD"/>
</dbReference>
<evidence type="ECO:0000313" key="13">
    <source>
        <dbReference type="EMBL" id="SFH42378.1"/>
    </source>
</evidence>
<dbReference type="InterPro" id="IPR017871">
    <property type="entry name" value="ABC_transporter-like_CS"/>
</dbReference>
<accession>A0A1I2ZX81</accession>
<evidence type="ECO:0000256" key="3">
    <source>
        <dbReference type="ARBA" id="ARBA00022475"/>
    </source>
</evidence>
<dbReference type="Pfam" id="PF12704">
    <property type="entry name" value="MacB_PCD"/>
    <property type="match status" value="1"/>
</dbReference>
<dbReference type="RefSeq" id="WP_074967163.1">
    <property type="nucleotide sequence ID" value="NZ_CBCRYP010000022.1"/>
</dbReference>
<keyword evidence="7 13" id="KW-0067">ATP-binding</keyword>
<evidence type="ECO:0000256" key="6">
    <source>
        <dbReference type="ARBA" id="ARBA00022741"/>
    </source>
</evidence>
<keyword evidence="14" id="KW-1185">Reference proteome</keyword>
<feature type="transmembrane region" description="Helical" evidence="11">
    <location>
        <begin position="606"/>
        <end position="630"/>
    </location>
</feature>
<dbReference type="InterPro" id="IPR015854">
    <property type="entry name" value="ABC_transpr_LolD-like"/>
</dbReference>
<feature type="domain" description="ABC transporter" evidence="12">
    <location>
        <begin position="11"/>
        <end position="249"/>
    </location>
</feature>
<keyword evidence="3" id="KW-1003">Cell membrane</keyword>
<dbReference type="EMBL" id="FOPU01000011">
    <property type="protein sequence ID" value="SFH42378.1"/>
    <property type="molecule type" value="Genomic_DNA"/>
</dbReference>
<dbReference type="PROSITE" id="PS50893">
    <property type="entry name" value="ABC_TRANSPORTER_2"/>
    <property type="match status" value="1"/>
</dbReference>
<evidence type="ECO:0000256" key="7">
    <source>
        <dbReference type="ARBA" id="ARBA00022840"/>
    </source>
</evidence>
<name>A0A1I2ZX81_9RHOB</name>
<organism evidence="13 14">
    <name type="scientific">Paracoccus aminovorans</name>
    <dbReference type="NCBI Taxonomy" id="34004"/>
    <lineage>
        <taxon>Bacteria</taxon>
        <taxon>Pseudomonadati</taxon>
        <taxon>Pseudomonadota</taxon>
        <taxon>Alphaproteobacteria</taxon>
        <taxon>Rhodobacterales</taxon>
        <taxon>Paracoccaceae</taxon>
        <taxon>Paracoccus</taxon>
    </lineage>
</organism>
<evidence type="ECO:0000256" key="8">
    <source>
        <dbReference type="ARBA" id="ARBA00022989"/>
    </source>
</evidence>
<evidence type="ECO:0000256" key="1">
    <source>
        <dbReference type="ARBA" id="ARBA00004429"/>
    </source>
</evidence>
<dbReference type="PANTHER" id="PTHR24220:SF86">
    <property type="entry name" value="ABC TRANSPORTER ABCH.1"/>
    <property type="match status" value="1"/>
</dbReference>
<dbReference type="InterPro" id="IPR003838">
    <property type="entry name" value="ABC3_permease_C"/>
</dbReference>
<dbReference type="Pfam" id="PF00005">
    <property type="entry name" value="ABC_tran"/>
    <property type="match status" value="1"/>
</dbReference>
<dbReference type="GO" id="GO:0022857">
    <property type="term" value="F:transmembrane transporter activity"/>
    <property type="evidence" value="ECO:0007669"/>
    <property type="project" value="TreeGrafter"/>
</dbReference>
<sequence>MTAPTEDAPLIRIRGLHRVFGEGAARAHVLRGIDLDIRAGEFVAIVGTSGSGKSTLMNILGLLDRPTAGSYHLAGQDVARLSRDAQAGLRNRLFGFVFQHYNLIPTLTALENVALPASHAGAARAARRTRAAALLDGLGLGHRMEAHPAQMSGGQQQRVSIARALMNGGSVILADEPTGALDAESGRQVMRLLSDLAARGHTVILITHDADIAARAGRVIRIAEGQVAADSGFAPPAEPAPALPPAGHRRPALLPTLREAVRSAFAAIAASPVRTALTLSGIVIGVASVVAMLAIGRGAQEEFMRRASAIGTNWVVVSSDQGTRMTRRPLTLADAMALKDLPNVAGAMPGRWEQAAVQAGGLSVETDVIGTDRDFRAVHGWDVARGSFFSDADERGGSPVLLLGATVARTLFPDGRDPTGEFVMVNMSPFLVGGVLEPKGLTESGNDRDKVVVMPLASLESRVYGPGELSVIVVALRDMARLDDSNALLREVMIQRHGAEDFWLTDAAGAFAAAEAERASQNLLLGAIAAISIFVGGIGVMNIMFITVRERTREIGIRAATGASMRDILVQFLTEAVVLSALGGLAGLGLAAGVGAVAASGFGMPVVFSVTVALGALAGATAMGAAFGLVPAIRAARLSPVEALASP</sequence>
<evidence type="ECO:0000313" key="14">
    <source>
        <dbReference type="Proteomes" id="UP000183635"/>
    </source>
</evidence>
<keyword evidence="2" id="KW-0813">Transport</keyword>
<reference evidence="13 14" key="1">
    <citation type="submission" date="2016-10" db="EMBL/GenBank/DDBJ databases">
        <authorList>
            <person name="de Groot N.N."/>
        </authorList>
    </citation>
    <scope>NUCLEOTIDE SEQUENCE [LARGE SCALE GENOMIC DNA]</scope>
    <source>
        <strain evidence="13 14">DSM 8537</strain>
    </source>
</reference>
<gene>
    <name evidence="13" type="ORF">SAMN04488021_11146</name>
</gene>
<evidence type="ECO:0000256" key="10">
    <source>
        <dbReference type="ARBA" id="ARBA00038388"/>
    </source>
</evidence>
<evidence type="ECO:0000256" key="4">
    <source>
        <dbReference type="ARBA" id="ARBA00022519"/>
    </source>
</evidence>
<dbReference type="GO" id="GO:0005524">
    <property type="term" value="F:ATP binding"/>
    <property type="evidence" value="ECO:0007669"/>
    <property type="project" value="UniProtKB-KW"/>
</dbReference>
<dbReference type="PANTHER" id="PTHR24220">
    <property type="entry name" value="IMPORT ATP-BINDING PROTEIN"/>
    <property type="match status" value="1"/>
</dbReference>
<feature type="transmembrane region" description="Helical" evidence="11">
    <location>
        <begin position="568"/>
        <end position="594"/>
    </location>
</feature>
<dbReference type="OrthoDB" id="9802264at2"/>
<keyword evidence="4" id="KW-0997">Cell inner membrane</keyword>
<dbReference type="AlphaFoldDB" id="A0A1I2ZX81"/>
<evidence type="ECO:0000259" key="12">
    <source>
        <dbReference type="PROSITE" id="PS50893"/>
    </source>
</evidence>
<dbReference type="InterPro" id="IPR003593">
    <property type="entry name" value="AAA+_ATPase"/>
</dbReference>
<evidence type="ECO:0000256" key="5">
    <source>
        <dbReference type="ARBA" id="ARBA00022692"/>
    </source>
</evidence>
<evidence type="ECO:0000256" key="11">
    <source>
        <dbReference type="SAM" id="Phobius"/>
    </source>
</evidence>
<feature type="transmembrane region" description="Helical" evidence="11">
    <location>
        <begin position="523"/>
        <end position="548"/>
    </location>
</feature>
<dbReference type="GO" id="GO:0005886">
    <property type="term" value="C:plasma membrane"/>
    <property type="evidence" value="ECO:0007669"/>
    <property type="project" value="UniProtKB-SubCell"/>
</dbReference>
<keyword evidence="9 11" id="KW-0472">Membrane</keyword>
<keyword evidence="8 11" id="KW-1133">Transmembrane helix</keyword>
<comment type="subcellular location">
    <subcellularLocation>
        <location evidence="1">Cell inner membrane</location>
        <topology evidence="1">Multi-pass membrane protein</topology>
    </subcellularLocation>
</comment>
<dbReference type="InterPro" id="IPR017911">
    <property type="entry name" value="MacB-like_ATP-bd"/>
</dbReference>
<evidence type="ECO:0000256" key="9">
    <source>
        <dbReference type="ARBA" id="ARBA00023136"/>
    </source>
</evidence>
<proteinExistence type="inferred from homology"/>
<dbReference type="STRING" id="34004.SAMN04488021_11146"/>
<dbReference type="CDD" id="cd03255">
    <property type="entry name" value="ABC_MJ0796_LolCDE_FtsE"/>
    <property type="match status" value="1"/>
</dbReference>
<dbReference type="PROSITE" id="PS00211">
    <property type="entry name" value="ABC_TRANSPORTER_1"/>
    <property type="match status" value="1"/>
</dbReference>
<dbReference type="SMART" id="SM00382">
    <property type="entry name" value="AAA"/>
    <property type="match status" value="1"/>
</dbReference>
<dbReference type="InterPro" id="IPR003439">
    <property type="entry name" value="ABC_transporter-like_ATP-bd"/>
</dbReference>
<comment type="similarity">
    <text evidence="10">Belongs to the ABC transporter superfamily. Macrolide exporter (TC 3.A.1.122) family.</text>
</comment>
<dbReference type="SUPFAM" id="SSF52540">
    <property type="entry name" value="P-loop containing nucleoside triphosphate hydrolases"/>
    <property type="match status" value="1"/>
</dbReference>
<dbReference type="Pfam" id="PF02687">
    <property type="entry name" value="FtsX"/>
    <property type="match status" value="1"/>
</dbReference>
<evidence type="ECO:0000256" key="2">
    <source>
        <dbReference type="ARBA" id="ARBA00022448"/>
    </source>
</evidence>
<dbReference type="Gene3D" id="3.40.50.300">
    <property type="entry name" value="P-loop containing nucleotide triphosphate hydrolases"/>
    <property type="match status" value="1"/>
</dbReference>
<dbReference type="InterPro" id="IPR027417">
    <property type="entry name" value="P-loop_NTPase"/>
</dbReference>
<dbReference type="GO" id="GO:0098796">
    <property type="term" value="C:membrane protein complex"/>
    <property type="evidence" value="ECO:0007669"/>
    <property type="project" value="UniProtKB-ARBA"/>
</dbReference>
<dbReference type="Proteomes" id="UP000183635">
    <property type="component" value="Unassembled WGS sequence"/>
</dbReference>
<protein>
    <submittedName>
        <fullName evidence="13">Macrolide transport system ATP-binding/permease protein</fullName>
    </submittedName>
</protein>